<feature type="region of interest" description="Disordered" evidence="1">
    <location>
        <begin position="1739"/>
        <end position="1806"/>
    </location>
</feature>
<sequence length="1849" mass="210419">MPPKRGKDDQGHRQHSKRTKSEDDHYHKRPAIEVNWAIPKEKAKSIYKDVHAIEYSQALYQRAREDINPQQTPLPDPQHRTPIYQIKKSKDLLAADQNRPSASLRSLFNEIKRKSTTVQDVRYTLAHLEQNFNEEDQNIAVVLSRSENDEIFVLNEDERLEVTVNNTHAHINLVRRSSSKTKGLMGYFIKLPREITVTVNGTTYTNSDDLPSTPFYIGPLEGYAIIELLSQPVFFFRTRDSLRQLASSRVVARKELNRRDRNGNVAMENIAVRWRPVAALSSGKGSGSEGNAGDTEGTEAAESIASTEDQEGEGNLEDMGDCFYVRARLSSHRSVRYAELIPRVLAAVNQRQSDGTGFSYQLQGRDFGPGRTLLVPLDIDGNYILLAAQYQPDRQINLTVLDPMTWRTTLSIRTSIFQRAKELLLNSKWCQDMFDPSNHMIDNLPGDAEWIPTAQITTSDGSFIYTVLNAWALAMGLELNPSFTPSLYGYESFFIQAQQIFDLALQGELTWKVLLAFCRCAKFVKSVDVNGADGEVKFPERLRQFDLRKCSFQDLITRQTVSDTKSEGKIDMESTTFGFEHGKRHRQKFASDSLSERERCDLDSIVREGKWTFTNTVEELRTLLIERAPPAAPLPLPQNPYVDTEPVADEFDCCLHLRTELQKLVEEEKIMKGVETGLEEATIPTLMPSEVYDSIEAVGRAINDILPPGHGFTMGEVNGVIRHSDGKSSGCLDDVVLMLHQKEGEEEHFTLVVLQHENKADYPSAVARVLDSAPWTFTSKERIQLHELLQDSGRLEVGTHRGTTQTRTIVGSVLTWMHGPQQSRAEESGYFAIMNSWAVLLGLPINNDFCPREGFFQETFSLIQAVKNGNADWKLIWAFLLCAGYIHSTQLPPLERRFRTTRKSTSYERRKIDEERTLRATGARHNINYDQFPVDTGLAHTETFPWDDFGEADRSTRISEMIKAGKFTKFLSPQIERAVQKLPHKDKESPCAQFHGRLNEILENEEIKTQLKAFRDYKNLTTVFGQWLEDEELSLAIASVTIAITNAQQDYLRGFGFIAQTHVELIKNNVPGAMRTPRPGRPLLVPVHVEEHFVLLVIQLDDKNEPEFSVLDSKAYHITPDGRTEIHEWAWKFVLESMWLEKVFPSSQWQNHKPAHTTWVPVSQQPSDCECGYYTIMNGWTLALGLTPNPNANIEWTDRFYGDLQDVIHLARIGRADWSLIYRFLVCYGFVLSGEVSADRRFTHTTALLDEGSVEEAREYIIHLEDIHFAGMDTGMMDINKLRHANRIRLSPGRQHDSVGAFPSDDWSPDACMDYANDLARNGRLNLDFNKTQLEEAHANLCDVRGLAFRKQLEKDDADYKKQNPQQLRKVCQDYLNQWHTSKNLLLQLRPCSILHDTLHLYRYIFREDFLGNILKGEESGTGHWNQPRNDSDVSLAIASVIAAIDDLQLQRHKDTNPLAAFAGGFCLSTSYSIALAGDQVGMPVSRPRRCWFMPLGVFRGGYLDMVDKWRKKNKRPASDTTVNGQGHHILVILQELEQDENSNRKRFEISIYDSAPSILADATKRADGPLSRIIKNIAGELKWPQQRLNDEAEYFIQTIPASSQQSGGWQCGSHVVINAWILALGLHPDPSKAYDDIIYEEFHTLARAAVVGLLDWRTLAAWIFCRQLALEKRVSDITPDRQFRMTDFWRNENSLSDKIRENEQNEITVAAMSEADLPYDRGNNPVHWTNAVLKKRKAKTEVNNKKKDKKHGLWRSYDDPDPDFLGHPKYTTQKLGGESQIRHGYGGRGQAATINSKKRKPGEKAGYCGEFTRDTQLDCDMEVVDSAPPTPLRKRQRLGDVLSFFDTY</sequence>
<evidence type="ECO:0000313" key="2">
    <source>
        <dbReference type="EMBL" id="RYN48028.1"/>
    </source>
</evidence>
<dbReference type="EMBL" id="PDXA01000024">
    <property type="protein sequence ID" value="RYN48028.1"/>
    <property type="molecule type" value="Genomic_DNA"/>
</dbReference>
<gene>
    <name evidence="2" type="ORF">AA0114_g7461</name>
</gene>
<name>A0A4Q4MDR4_9PLEO</name>
<dbReference type="Gene3D" id="3.40.395.10">
    <property type="entry name" value="Adenoviral Proteinase, Chain A"/>
    <property type="match status" value="1"/>
</dbReference>
<proteinExistence type="predicted"/>
<accession>A0A4Q4MDR4</accession>
<dbReference type="InterPro" id="IPR038765">
    <property type="entry name" value="Papain-like_cys_pep_sf"/>
</dbReference>
<feature type="compositionally biased region" description="Basic and acidic residues" evidence="1">
    <location>
        <begin position="1"/>
        <end position="12"/>
    </location>
</feature>
<evidence type="ECO:0000313" key="3">
    <source>
        <dbReference type="Proteomes" id="UP000292402"/>
    </source>
</evidence>
<feature type="region of interest" description="Disordered" evidence="1">
    <location>
        <begin position="280"/>
        <end position="316"/>
    </location>
</feature>
<protein>
    <submittedName>
        <fullName evidence="2">Uncharacterized protein</fullName>
    </submittedName>
</protein>
<reference evidence="3" key="1">
    <citation type="journal article" date="2019" name="bioRxiv">
        <title>Genomics, evolutionary history and diagnostics of the Alternaria alternata species group including apple and Asian pear pathotypes.</title>
        <authorList>
            <person name="Armitage A.D."/>
            <person name="Cockerton H.M."/>
            <person name="Sreenivasaprasad S."/>
            <person name="Woodhall J.W."/>
            <person name="Lane C.R."/>
            <person name="Harrison R.J."/>
            <person name="Clarkson J.P."/>
        </authorList>
    </citation>
    <scope>NUCLEOTIDE SEQUENCE [LARGE SCALE GENOMIC DNA]</scope>
    <source>
        <strain evidence="3">FERA 1082</strain>
    </source>
</reference>
<evidence type="ECO:0000256" key="1">
    <source>
        <dbReference type="SAM" id="MobiDB-lite"/>
    </source>
</evidence>
<organism evidence="2 3">
    <name type="scientific">Alternaria tenuissima</name>
    <dbReference type="NCBI Taxonomy" id="119927"/>
    <lineage>
        <taxon>Eukaryota</taxon>
        <taxon>Fungi</taxon>
        <taxon>Dikarya</taxon>
        <taxon>Ascomycota</taxon>
        <taxon>Pezizomycotina</taxon>
        <taxon>Dothideomycetes</taxon>
        <taxon>Pleosporomycetidae</taxon>
        <taxon>Pleosporales</taxon>
        <taxon>Pleosporineae</taxon>
        <taxon>Pleosporaceae</taxon>
        <taxon>Alternaria</taxon>
        <taxon>Alternaria sect. Alternaria</taxon>
        <taxon>Alternaria alternata complex</taxon>
    </lineage>
</organism>
<dbReference type="Proteomes" id="UP000292402">
    <property type="component" value="Unassembled WGS sequence"/>
</dbReference>
<dbReference type="SUPFAM" id="SSF54001">
    <property type="entry name" value="Cysteine proteinases"/>
    <property type="match status" value="1"/>
</dbReference>
<feature type="region of interest" description="Disordered" evidence="1">
    <location>
        <begin position="1"/>
        <end position="31"/>
    </location>
</feature>
<comment type="caution">
    <text evidence="2">The sequence shown here is derived from an EMBL/GenBank/DDBJ whole genome shotgun (WGS) entry which is preliminary data.</text>
</comment>